<sequence length="69" mass="7384">MACGIEADDQYKAEFQNVNLVAFSCSTSSVHTFSAACHLAGMIALAVQRVRQHSGVILLLCSRILIDSA</sequence>
<protein>
    <submittedName>
        <fullName evidence="1">Uncharacterized protein</fullName>
    </submittedName>
</protein>
<keyword evidence="2" id="KW-1185">Reference proteome</keyword>
<dbReference type="AlphaFoldDB" id="A0A1W0W7M6"/>
<organism evidence="1 2">
    <name type="scientific">Sorghum bicolor</name>
    <name type="common">Sorghum</name>
    <name type="synonym">Sorghum vulgare</name>
    <dbReference type="NCBI Taxonomy" id="4558"/>
    <lineage>
        <taxon>Eukaryota</taxon>
        <taxon>Viridiplantae</taxon>
        <taxon>Streptophyta</taxon>
        <taxon>Embryophyta</taxon>
        <taxon>Tracheophyta</taxon>
        <taxon>Spermatophyta</taxon>
        <taxon>Magnoliopsida</taxon>
        <taxon>Liliopsida</taxon>
        <taxon>Poales</taxon>
        <taxon>Poaceae</taxon>
        <taxon>PACMAD clade</taxon>
        <taxon>Panicoideae</taxon>
        <taxon>Andropogonodae</taxon>
        <taxon>Andropogoneae</taxon>
        <taxon>Sorghinae</taxon>
        <taxon>Sorghum</taxon>
    </lineage>
</organism>
<accession>A0A1W0W7M6</accession>
<gene>
    <name evidence="1" type="ORF">SORBI_3002G401566</name>
</gene>
<dbReference type="EMBL" id="CM000761">
    <property type="protein sequence ID" value="OQU90399.1"/>
    <property type="molecule type" value="Genomic_DNA"/>
</dbReference>
<dbReference type="Proteomes" id="UP000000768">
    <property type="component" value="Chromosome 2"/>
</dbReference>
<reference evidence="2" key="2">
    <citation type="journal article" date="2018" name="Plant J.">
        <title>The Sorghum bicolor reference genome: improved assembly, gene annotations, a transcriptome atlas, and signatures of genome organization.</title>
        <authorList>
            <person name="McCormick R.F."/>
            <person name="Truong S.K."/>
            <person name="Sreedasyam A."/>
            <person name="Jenkins J."/>
            <person name="Shu S."/>
            <person name="Sims D."/>
            <person name="Kennedy M."/>
            <person name="Amirebrahimi M."/>
            <person name="Weers B.D."/>
            <person name="McKinley B."/>
            <person name="Mattison A."/>
            <person name="Morishige D.T."/>
            <person name="Grimwood J."/>
            <person name="Schmutz J."/>
            <person name="Mullet J.E."/>
        </authorList>
    </citation>
    <scope>NUCLEOTIDE SEQUENCE [LARGE SCALE GENOMIC DNA]</scope>
    <source>
        <strain evidence="2">cv. BTx623</strain>
    </source>
</reference>
<name>A0A1W0W7M6_SORBI</name>
<dbReference type="InParanoid" id="A0A1W0W7M6"/>
<dbReference type="Gramene" id="OQU90399">
    <property type="protein sequence ID" value="OQU90399"/>
    <property type="gene ID" value="SORBI_3002G401566"/>
</dbReference>
<reference evidence="1 2" key="1">
    <citation type="journal article" date="2009" name="Nature">
        <title>The Sorghum bicolor genome and the diversification of grasses.</title>
        <authorList>
            <person name="Paterson A.H."/>
            <person name="Bowers J.E."/>
            <person name="Bruggmann R."/>
            <person name="Dubchak I."/>
            <person name="Grimwood J."/>
            <person name="Gundlach H."/>
            <person name="Haberer G."/>
            <person name="Hellsten U."/>
            <person name="Mitros T."/>
            <person name="Poliakov A."/>
            <person name="Schmutz J."/>
            <person name="Spannagl M."/>
            <person name="Tang H."/>
            <person name="Wang X."/>
            <person name="Wicker T."/>
            <person name="Bharti A.K."/>
            <person name="Chapman J."/>
            <person name="Feltus F.A."/>
            <person name="Gowik U."/>
            <person name="Grigoriev I.V."/>
            <person name="Lyons E."/>
            <person name="Maher C.A."/>
            <person name="Martis M."/>
            <person name="Narechania A."/>
            <person name="Otillar R.P."/>
            <person name="Penning B.W."/>
            <person name="Salamov A.A."/>
            <person name="Wang Y."/>
            <person name="Zhang L."/>
            <person name="Carpita N.C."/>
            <person name="Freeling M."/>
            <person name="Gingle A.R."/>
            <person name="Hash C.T."/>
            <person name="Keller B."/>
            <person name="Klein P."/>
            <person name="Kresovich S."/>
            <person name="McCann M.C."/>
            <person name="Ming R."/>
            <person name="Peterson D.G."/>
            <person name="Mehboob-ur-Rahman"/>
            <person name="Ware D."/>
            <person name="Westhoff P."/>
            <person name="Mayer K.F."/>
            <person name="Messing J."/>
            <person name="Rokhsar D.S."/>
        </authorList>
    </citation>
    <scope>NUCLEOTIDE SEQUENCE [LARGE SCALE GENOMIC DNA]</scope>
    <source>
        <strain evidence="2">cv. BTx623</strain>
    </source>
</reference>
<proteinExistence type="predicted"/>
<evidence type="ECO:0000313" key="2">
    <source>
        <dbReference type="Proteomes" id="UP000000768"/>
    </source>
</evidence>
<evidence type="ECO:0000313" key="1">
    <source>
        <dbReference type="EMBL" id="OQU90399.1"/>
    </source>
</evidence>